<dbReference type="Proteomes" id="UP000010411">
    <property type="component" value="Unassembled WGS sequence"/>
</dbReference>
<dbReference type="PANTHER" id="PTHR43133:SF8">
    <property type="entry name" value="RNA POLYMERASE SIGMA FACTOR HI_1459-RELATED"/>
    <property type="match status" value="1"/>
</dbReference>
<feature type="region of interest" description="Disordered" evidence="6">
    <location>
        <begin position="303"/>
        <end position="330"/>
    </location>
</feature>
<dbReference type="Gene3D" id="1.10.260.40">
    <property type="entry name" value="lambda repressor-like DNA-binding domains"/>
    <property type="match status" value="1"/>
</dbReference>
<dbReference type="InterPro" id="IPR013324">
    <property type="entry name" value="RNA_pol_sigma_r3/r4-like"/>
</dbReference>
<accession>L1KPT3</accession>
<comment type="similarity">
    <text evidence="1">Belongs to the sigma-70 factor family. ECF subfamily.</text>
</comment>
<comment type="caution">
    <text evidence="8">The sequence shown here is derived from an EMBL/GenBank/DDBJ whole genome shotgun (WGS) entry which is preliminary data.</text>
</comment>
<dbReference type="PATRIC" id="fig|698759.3.peg.6731"/>
<evidence type="ECO:0000256" key="6">
    <source>
        <dbReference type="SAM" id="MobiDB-lite"/>
    </source>
</evidence>
<keyword evidence="4" id="KW-0238">DNA-binding</keyword>
<evidence type="ECO:0000313" key="9">
    <source>
        <dbReference type="Proteomes" id="UP000010411"/>
    </source>
</evidence>
<name>L1KPT3_9ACTN</name>
<evidence type="ECO:0000256" key="2">
    <source>
        <dbReference type="ARBA" id="ARBA00023015"/>
    </source>
</evidence>
<reference evidence="8 9" key="1">
    <citation type="submission" date="2012-11" db="EMBL/GenBank/DDBJ databases">
        <authorList>
            <person name="Huguet-Tapia J.C."/>
            <person name="Durkin A.S."/>
            <person name="Pettis G.S."/>
            <person name="Badger J.H."/>
        </authorList>
    </citation>
    <scope>NUCLEOTIDE SEQUENCE [LARGE SCALE GENOMIC DNA]</scope>
    <source>
        <strain evidence="8 9">91-03</strain>
    </source>
</reference>
<organism evidence="8 9">
    <name type="scientific">Streptomyces ipomoeae 91-03</name>
    <dbReference type="NCBI Taxonomy" id="698759"/>
    <lineage>
        <taxon>Bacteria</taxon>
        <taxon>Bacillati</taxon>
        <taxon>Actinomycetota</taxon>
        <taxon>Actinomycetes</taxon>
        <taxon>Kitasatosporales</taxon>
        <taxon>Streptomycetaceae</taxon>
        <taxon>Streptomyces</taxon>
    </lineage>
</organism>
<evidence type="ECO:0000256" key="1">
    <source>
        <dbReference type="ARBA" id="ARBA00010641"/>
    </source>
</evidence>
<keyword evidence="3" id="KW-0731">Sigma factor</keyword>
<feature type="domain" description="RNA polymerase sigma factor 70 region 4 type 2" evidence="7">
    <location>
        <begin position="244"/>
        <end position="294"/>
    </location>
</feature>
<evidence type="ECO:0000256" key="5">
    <source>
        <dbReference type="ARBA" id="ARBA00023163"/>
    </source>
</evidence>
<keyword evidence="9" id="KW-1185">Reference proteome</keyword>
<proteinExistence type="inferred from homology"/>
<evidence type="ECO:0000256" key="4">
    <source>
        <dbReference type="ARBA" id="ARBA00023125"/>
    </source>
</evidence>
<dbReference type="GeneID" id="301699766"/>
<dbReference type="Pfam" id="PF08281">
    <property type="entry name" value="Sigma70_r4_2"/>
    <property type="match status" value="1"/>
</dbReference>
<dbReference type="SUPFAM" id="SSF88659">
    <property type="entry name" value="Sigma3 and sigma4 domains of RNA polymerase sigma factors"/>
    <property type="match status" value="1"/>
</dbReference>
<dbReference type="Gene3D" id="1.10.10.10">
    <property type="entry name" value="Winged helix-like DNA-binding domain superfamily/Winged helix DNA-binding domain"/>
    <property type="match status" value="1"/>
</dbReference>
<evidence type="ECO:0000259" key="7">
    <source>
        <dbReference type="Pfam" id="PF08281"/>
    </source>
</evidence>
<dbReference type="AlphaFoldDB" id="L1KPT3"/>
<gene>
    <name evidence="8" type="ORF">STRIP9103_04022</name>
</gene>
<dbReference type="GO" id="GO:0006352">
    <property type="term" value="P:DNA-templated transcription initiation"/>
    <property type="evidence" value="ECO:0007669"/>
    <property type="project" value="InterPro"/>
</dbReference>
<keyword evidence="5" id="KW-0804">Transcription</keyword>
<feature type="region of interest" description="Disordered" evidence="6">
    <location>
        <begin position="1"/>
        <end position="25"/>
    </location>
</feature>
<dbReference type="PANTHER" id="PTHR43133">
    <property type="entry name" value="RNA POLYMERASE ECF-TYPE SIGMA FACTO"/>
    <property type="match status" value="1"/>
</dbReference>
<dbReference type="RefSeq" id="WP_009327720.1">
    <property type="nucleotide sequence ID" value="NZ_AEJC01000506.1"/>
</dbReference>
<dbReference type="InterPro" id="IPR036388">
    <property type="entry name" value="WH-like_DNA-bd_sf"/>
</dbReference>
<protein>
    <submittedName>
        <fullName evidence="8">Sigma-70, region 4</fullName>
    </submittedName>
</protein>
<evidence type="ECO:0000313" key="8">
    <source>
        <dbReference type="EMBL" id="EKX62574.1"/>
    </source>
</evidence>
<dbReference type="InterPro" id="IPR010982">
    <property type="entry name" value="Lambda_DNA-bd_dom_sf"/>
</dbReference>
<sequence>MTPPSLSRPPEEGPSAAKPGRKLGPIADGVGTAHRAWLEPLRTRFLASGLTISELSDRSGWAKSKISELLRGTGRYPRWEITYGLLDVLDVPTWPMRRLWMAAALEAQKKPDWIDGCIQSRHSQQNQQRRATLSTCPAIPPLEHQAFTELNRSAYLAYARLFVSEEAAHEVVAETFDVLWFRWDEALASSDVVPFAWSVLRRSVMARARHVDGCPELARTAFDTVALSVLSTPAARFAQIEESMALFKAMSRLPAHQLDVMVLTYLRGMDHAAVADVLGVPIASVHTADRYARKTLTAALNAAPSGHGATDAQGLQNNPGLQNDLGETPE</sequence>
<evidence type="ECO:0000256" key="3">
    <source>
        <dbReference type="ARBA" id="ARBA00023082"/>
    </source>
</evidence>
<dbReference type="InterPro" id="IPR013249">
    <property type="entry name" value="RNA_pol_sigma70_r4_t2"/>
</dbReference>
<keyword evidence="2" id="KW-0805">Transcription regulation</keyword>
<dbReference type="EMBL" id="AEJC01000506">
    <property type="protein sequence ID" value="EKX62574.1"/>
    <property type="molecule type" value="Genomic_DNA"/>
</dbReference>
<dbReference type="SUPFAM" id="SSF47413">
    <property type="entry name" value="lambda repressor-like DNA-binding domains"/>
    <property type="match status" value="1"/>
</dbReference>
<dbReference type="InterPro" id="IPR039425">
    <property type="entry name" value="RNA_pol_sigma-70-like"/>
</dbReference>
<dbReference type="GO" id="GO:0016987">
    <property type="term" value="F:sigma factor activity"/>
    <property type="evidence" value="ECO:0007669"/>
    <property type="project" value="UniProtKB-KW"/>
</dbReference>
<dbReference type="GO" id="GO:0003677">
    <property type="term" value="F:DNA binding"/>
    <property type="evidence" value="ECO:0007669"/>
    <property type="project" value="UniProtKB-KW"/>
</dbReference>